<evidence type="ECO:0000256" key="4">
    <source>
        <dbReference type="ARBA" id="ARBA00022692"/>
    </source>
</evidence>
<evidence type="ECO:0000256" key="3">
    <source>
        <dbReference type="ARBA" id="ARBA00022448"/>
    </source>
</evidence>
<accession>A0A7R8W6R2</accession>
<reference evidence="9" key="1">
    <citation type="submission" date="2020-11" db="EMBL/GenBank/DDBJ databases">
        <authorList>
            <person name="Tran Van P."/>
        </authorList>
    </citation>
    <scope>NUCLEOTIDE SEQUENCE</scope>
</reference>
<sequence>MPSGETLPLLGGPPVGRGTLPGTSGGGSGTYVSRSGTYGTQTPSSDIDIGIGGKETPTRDSLKAKLTQDSNGLTLSWQDLSVYVPKVRRQSLLSSVFRGPRRERGLKKVINNVARPVIFVFSDLSEHFFPLMSLVTGIVRPGTLLAIMGASGAGKTTLMNVLAGRAGNKVLVDGKVFVNGYPHAKVITDLCGYIHQEDMFFGSLTVKEHLQFMVRK</sequence>
<dbReference type="Gene3D" id="3.40.50.300">
    <property type="entry name" value="P-loop containing nucleotide triphosphate hydrolases"/>
    <property type="match status" value="1"/>
</dbReference>
<dbReference type="OrthoDB" id="66620at2759"/>
<dbReference type="GO" id="GO:0005886">
    <property type="term" value="C:plasma membrane"/>
    <property type="evidence" value="ECO:0007669"/>
    <property type="project" value="TreeGrafter"/>
</dbReference>
<keyword evidence="3" id="KW-0813">Transport</keyword>
<comment type="subcellular location">
    <subcellularLocation>
        <location evidence="1">Membrane</location>
        <topology evidence="1">Multi-pass membrane protein</topology>
    </subcellularLocation>
</comment>
<dbReference type="GO" id="GO:0016887">
    <property type="term" value="F:ATP hydrolysis activity"/>
    <property type="evidence" value="ECO:0007669"/>
    <property type="project" value="InterPro"/>
</dbReference>
<evidence type="ECO:0000313" key="9">
    <source>
        <dbReference type="EMBL" id="CAD7225974.1"/>
    </source>
</evidence>
<dbReference type="SUPFAM" id="SSF52540">
    <property type="entry name" value="P-loop containing nucleoside triphosphate hydrolases"/>
    <property type="match status" value="1"/>
</dbReference>
<dbReference type="GO" id="GO:0042626">
    <property type="term" value="F:ATPase-coupled transmembrane transporter activity"/>
    <property type="evidence" value="ECO:0007669"/>
    <property type="project" value="TreeGrafter"/>
</dbReference>
<gene>
    <name evidence="9" type="ORF">CTOB1V02_LOCUS3901</name>
</gene>
<organism evidence="9">
    <name type="scientific">Cyprideis torosa</name>
    <dbReference type="NCBI Taxonomy" id="163714"/>
    <lineage>
        <taxon>Eukaryota</taxon>
        <taxon>Metazoa</taxon>
        <taxon>Ecdysozoa</taxon>
        <taxon>Arthropoda</taxon>
        <taxon>Crustacea</taxon>
        <taxon>Oligostraca</taxon>
        <taxon>Ostracoda</taxon>
        <taxon>Podocopa</taxon>
        <taxon>Podocopida</taxon>
        <taxon>Cytherocopina</taxon>
        <taxon>Cytheroidea</taxon>
        <taxon>Cytherideidae</taxon>
        <taxon>Cyprideis</taxon>
    </lineage>
</organism>
<dbReference type="PANTHER" id="PTHR48041:SF139">
    <property type="entry name" value="PROTEIN SCARLET"/>
    <property type="match status" value="1"/>
</dbReference>
<evidence type="ECO:0000256" key="6">
    <source>
        <dbReference type="ARBA" id="ARBA00023136"/>
    </source>
</evidence>
<protein>
    <recommendedName>
        <fullName evidence="8">ABC transporter domain-containing protein</fullName>
    </recommendedName>
</protein>
<keyword evidence="5" id="KW-1133">Transmembrane helix</keyword>
<dbReference type="Pfam" id="PF00005">
    <property type="entry name" value="ABC_tran"/>
    <property type="match status" value="1"/>
</dbReference>
<feature type="domain" description="ABC transporter" evidence="8">
    <location>
        <begin position="138"/>
        <end position="209"/>
    </location>
</feature>
<evidence type="ECO:0000256" key="5">
    <source>
        <dbReference type="ARBA" id="ARBA00022989"/>
    </source>
</evidence>
<dbReference type="InterPro" id="IPR050352">
    <property type="entry name" value="ABCG_transporters"/>
</dbReference>
<dbReference type="GO" id="GO:0030659">
    <property type="term" value="C:cytoplasmic vesicle membrane"/>
    <property type="evidence" value="ECO:0007669"/>
    <property type="project" value="TreeGrafter"/>
</dbReference>
<feature type="region of interest" description="Disordered" evidence="7">
    <location>
        <begin position="1"/>
        <end position="54"/>
    </location>
</feature>
<dbReference type="AlphaFoldDB" id="A0A7R8W6R2"/>
<keyword evidence="4" id="KW-0812">Transmembrane</keyword>
<dbReference type="InterPro" id="IPR003439">
    <property type="entry name" value="ABC_transporter-like_ATP-bd"/>
</dbReference>
<evidence type="ECO:0000256" key="1">
    <source>
        <dbReference type="ARBA" id="ARBA00004141"/>
    </source>
</evidence>
<dbReference type="EMBL" id="OB660710">
    <property type="protein sequence ID" value="CAD7225974.1"/>
    <property type="molecule type" value="Genomic_DNA"/>
</dbReference>
<dbReference type="PANTHER" id="PTHR48041">
    <property type="entry name" value="ABC TRANSPORTER G FAMILY MEMBER 28"/>
    <property type="match status" value="1"/>
</dbReference>
<feature type="compositionally biased region" description="Low complexity" evidence="7">
    <location>
        <begin position="1"/>
        <end position="22"/>
    </location>
</feature>
<comment type="similarity">
    <text evidence="2">Belongs to the ABC transporter superfamily. ABCG family. Eye pigment precursor importer (TC 3.A.1.204) subfamily.</text>
</comment>
<name>A0A7R8W6R2_9CRUS</name>
<proteinExistence type="inferred from homology"/>
<evidence type="ECO:0000259" key="8">
    <source>
        <dbReference type="Pfam" id="PF00005"/>
    </source>
</evidence>
<evidence type="ECO:0000256" key="7">
    <source>
        <dbReference type="SAM" id="MobiDB-lite"/>
    </source>
</evidence>
<dbReference type="GO" id="GO:0005524">
    <property type="term" value="F:ATP binding"/>
    <property type="evidence" value="ECO:0007669"/>
    <property type="project" value="InterPro"/>
</dbReference>
<evidence type="ECO:0000256" key="2">
    <source>
        <dbReference type="ARBA" id="ARBA00005814"/>
    </source>
</evidence>
<keyword evidence="6" id="KW-0472">Membrane</keyword>
<feature type="compositionally biased region" description="Low complexity" evidence="7">
    <location>
        <begin position="30"/>
        <end position="40"/>
    </location>
</feature>
<dbReference type="InterPro" id="IPR027417">
    <property type="entry name" value="P-loop_NTPase"/>
</dbReference>